<evidence type="ECO:0000313" key="1">
    <source>
        <dbReference type="EMBL" id="GHC62136.1"/>
    </source>
</evidence>
<proteinExistence type="predicted"/>
<dbReference type="InterPro" id="IPR011991">
    <property type="entry name" value="ArsR-like_HTH"/>
</dbReference>
<protein>
    <submittedName>
        <fullName evidence="1">ArsR family transcriptional regulator</fullName>
    </submittedName>
</protein>
<dbReference type="CDD" id="cd00090">
    <property type="entry name" value="HTH_ARSR"/>
    <property type="match status" value="1"/>
</dbReference>
<organism evidence="1 2">
    <name type="scientific">Roseibacillus persicicus</name>
    <dbReference type="NCBI Taxonomy" id="454148"/>
    <lineage>
        <taxon>Bacteria</taxon>
        <taxon>Pseudomonadati</taxon>
        <taxon>Verrucomicrobiota</taxon>
        <taxon>Verrucomicrobiia</taxon>
        <taxon>Verrucomicrobiales</taxon>
        <taxon>Verrucomicrobiaceae</taxon>
        <taxon>Roseibacillus</taxon>
    </lineage>
</organism>
<accession>A0A918TUN2</accession>
<gene>
    <name evidence="1" type="ORF">GCM10007100_31880</name>
</gene>
<dbReference type="InterPro" id="IPR036388">
    <property type="entry name" value="WH-like_DNA-bd_sf"/>
</dbReference>
<name>A0A918TUN2_9BACT</name>
<dbReference type="Pfam" id="PF13412">
    <property type="entry name" value="HTH_24"/>
    <property type="match status" value="1"/>
</dbReference>
<keyword evidence="2" id="KW-1185">Reference proteome</keyword>
<dbReference type="AlphaFoldDB" id="A0A918TUN2"/>
<dbReference type="Proteomes" id="UP000644507">
    <property type="component" value="Unassembled WGS sequence"/>
</dbReference>
<dbReference type="GO" id="GO:0006355">
    <property type="term" value="P:regulation of DNA-templated transcription"/>
    <property type="evidence" value="ECO:0007669"/>
    <property type="project" value="UniProtKB-ARBA"/>
</dbReference>
<reference evidence="1" key="2">
    <citation type="submission" date="2020-09" db="EMBL/GenBank/DDBJ databases">
        <authorList>
            <person name="Sun Q."/>
            <person name="Kim S."/>
        </authorList>
    </citation>
    <scope>NUCLEOTIDE SEQUENCE</scope>
    <source>
        <strain evidence="1">KCTC 12988</strain>
    </source>
</reference>
<evidence type="ECO:0000313" key="2">
    <source>
        <dbReference type="Proteomes" id="UP000644507"/>
    </source>
</evidence>
<dbReference type="RefSeq" id="WP_189572093.1">
    <property type="nucleotide sequence ID" value="NZ_BMXI01000015.1"/>
</dbReference>
<reference evidence="1" key="1">
    <citation type="journal article" date="2014" name="Int. J. Syst. Evol. Microbiol.">
        <title>Complete genome sequence of Corynebacterium casei LMG S-19264T (=DSM 44701T), isolated from a smear-ripened cheese.</title>
        <authorList>
            <consortium name="US DOE Joint Genome Institute (JGI-PGF)"/>
            <person name="Walter F."/>
            <person name="Albersmeier A."/>
            <person name="Kalinowski J."/>
            <person name="Ruckert C."/>
        </authorList>
    </citation>
    <scope>NUCLEOTIDE SEQUENCE</scope>
    <source>
        <strain evidence="1">KCTC 12988</strain>
    </source>
</reference>
<dbReference type="EMBL" id="BMXI01000015">
    <property type="protein sequence ID" value="GHC62136.1"/>
    <property type="molecule type" value="Genomic_DNA"/>
</dbReference>
<dbReference type="InterPro" id="IPR036390">
    <property type="entry name" value="WH_DNA-bd_sf"/>
</dbReference>
<dbReference type="Gene3D" id="1.10.10.10">
    <property type="entry name" value="Winged helix-like DNA-binding domain superfamily/Winged helix DNA-binding domain"/>
    <property type="match status" value="1"/>
</dbReference>
<dbReference type="SUPFAM" id="SSF46785">
    <property type="entry name" value="Winged helix' DNA-binding domain"/>
    <property type="match status" value="1"/>
</dbReference>
<comment type="caution">
    <text evidence="1">The sequence shown here is derived from an EMBL/GenBank/DDBJ whole genome shotgun (WGS) entry which is preliminary data.</text>
</comment>
<sequence>MATNGEPAKKTQWTFLTNHFHILVVLSREPTLRISDMATQVGITQRAVQRILSELTEDGVIKIKKDGRRNIYTINRKKRLKHSLESKHSIGELLDILS</sequence>